<dbReference type="SMART" id="SM00220">
    <property type="entry name" value="S_TKc"/>
    <property type="match status" value="1"/>
</dbReference>
<dbReference type="SUPFAM" id="SSF56112">
    <property type="entry name" value="Protein kinase-like (PK-like)"/>
    <property type="match status" value="1"/>
</dbReference>
<proteinExistence type="predicted"/>
<dbReference type="PANTHER" id="PTHR43289:SF6">
    <property type="entry name" value="SERINE_THREONINE-PROTEIN KINASE NEKL-3"/>
    <property type="match status" value="1"/>
</dbReference>
<dbReference type="Proteomes" id="UP000001880">
    <property type="component" value="Chromosome"/>
</dbReference>
<dbReference type="GO" id="GO:0005524">
    <property type="term" value="F:ATP binding"/>
    <property type="evidence" value="ECO:0007669"/>
    <property type="project" value="UniProtKB-KW"/>
</dbReference>
<organism evidence="7 8">
    <name type="scientific">Haliangium ochraceum (strain DSM 14365 / JCM 11303 / SMP-2)</name>
    <dbReference type="NCBI Taxonomy" id="502025"/>
    <lineage>
        <taxon>Bacteria</taxon>
        <taxon>Pseudomonadati</taxon>
        <taxon>Myxococcota</taxon>
        <taxon>Polyangia</taxon>
        <taxon>Haliangiales</taxon>
        <taxon>Kofleriaceae</taxon>
        <taxon>Haliangium</taxon>
    </lineage>
</organism>
<feature type="region of interest" description="Disordered" evidence="5">
    <location>
        <begin position="409"/>
        <end position="428"/>
    </location>
</feature>
<dbReference type="Gene3D" id="3.30.200.20">
    <property type="entry name" value="Phosphorylase Kinase, domain 1"/>
    <property type="match status" value="1"/>
</dbReference>
<dbReference type="InterPro" id="IPR000719">
    <property type="entry name" value="Prot_kinase_dom"/>
</dbReference>
<dbReference type="OrthoDB" id="9797603at2"/>
<dbReference type="RefSeq" id="WP_012827019.1">
    <property type="nucleotide sequence ID" value="NC_013440.1"/>
</dbReference>
<gene>
    <name evidence="7" type="ordered locus">Hoch_1863</name>
</gene>
<evidence type="ECO:0000313" key="8">
    <source>
        <dbReference type="Proteomes" id="UP000001880"/>
    </source>
</evidence>
<dbReference type="eggNOG" id="COG2909">
    <property type="taxonomic scope" value="Bacteria"/>
</dbReference>
<name>D0LYU1_HALO1</name>
<evidence type="ECO:0000256" key="3">
    <source>
        <dbReference type="ARBA" id="ARBA00022777"/>
    </source>
</evidence>
<evidence type="ECO:0000256" key="4">
    <source>
        <dbReference type="ARBA" id="ARBA00022840"/>
    </source>
</evidence>
<keyword evidence="2" id="KW-0547">Nucleotide-binding</keyword>
<dbReference type="KEGG" id="hoh:Hoch_1863"/>
<dbReference type="Gene3D" id="1.10.510.10">
    <property type="entry name" value="Transferase(Phosphotransferase) domain 1"/>
    <property type="match status" value="1"/>
</dbReference>
<evidence type="ECO:0000259" key="6">
    <source>
        <dbReference type="PROSITE" id="PS50011"/>
    </source>
</evidence>
<dbReference type="PANTHER" id="PTHR43289">
    <property type="entry name" value="MITOGEN-ACTIVATED PROTEIN KINASE KINASE KINASE 20-RELATED"/>
    <property type="match status" value="1"/>
</dbReference>
<dbReference type="PROSITE" id="PS00108">
    <property type="entry name" value="PROTEIN_KINASE_ST"/>
    <property type="match status" value="1"/>
</dbReference>
<dbReference type="Pfam" id="PF00069">
    <property type="entry name" value="Pkinase"/>
    <property type="match status" value="1"/>
</dbReference>
<dbReference type="PROSITE" id="PS50011">
    <property type="entry name" value="PROTEIN_KINASE_DOM"/>
    <property type="match status" value="1"/>
</dbReference>
<evidence type="ECO:0000256" key="5">
    <source>
        <dbReference type="SAM" id="MobiDB-lite"/>
    </source>
</evidence>
<evidence type="ECO:0000256" key="2">
    <source>
        <dbReference type="ARBA" id="ARBA00022741"/>
    </source>
</evidence>
<reference evidence="7 8" key="1">
    <citation type="journal article" date="2010" name="Stand. Genomic Sci.">
        <title>Complete genome sequence of Haliangium ochraceum type strain (SMP-2).</title>
        <authorList>
            <consortium name="US DOE Joint Genome Institute (JGI-PGF)"/>
            <person name="Ivanova N."/>
            <person name="Daum C."/>
            <person name="Lang E."/>
            <person name="Abt B."/>
            <person name="Kopitz M."/>
            <person name="Saunders E."/>
            <person name="Lapidus A."/>
            <person name="Lucas S."/>
            <person name="Glavina Del Rio T."/>
            <person name="Nolan M."/>
            <person name="Tice H."/>
            <person name="Copeland A."/>
            <person name="Cheng J.F."/>
            <person name="Chen F."/>
            <person name="Bruce D."/>
            <person name="Goodwin L."/>
            <person name="Pitluck S."/>
            <person name="Mavromatis K."/>
            <person name="Pati A."/>
            <person name="Mikhailova N."/>
            <person name="Chen A."/>
            <person name="Palaniappan K."/>
            <person name="Land M."/>
            <person name="Hauser L."/>
            <person name="Chang Y.J."/>
            <person name="Jeffries C.D."/>
            <person name="Detter J.C."/>
            <person name="Brettin T."/>
            <person name="Rohde M."/>
            <person name="Goker M."/>
            <person name="Bristow J."/>
            <person name="Markowitz V."/>
            <person name="Eisen J.A."/>
            <person name="Hugenholtz P."/>
            <person name="Kyrpides N.C."/>
            <person name="Klenk H.P."/>
        </authorList>
    </citation>
    <scope>NUCLEOTIDE SEQUENCE [LARGE SCALE GENOMIC DNA]</scope>
    <source>
        <strain evidence="8">DSM 14365 / CIP 107738 / JCM 11303 / AJ 13395 / SMP-2</strain>
    </source>
</reference>
<dbReference type="InterPro" id="IPR011009">
    <property type="entry name" value="Kinase-like_dom_sf"/>
</dbReference>
<evidence type="ECO:0000256" key="1">
    <source>
        <dbReference type="ARBA" id="ARBA00022679"/>
    </source>
</evidence>
<dbReference type="CDD" id="cd14014">
    <property type="entry name" value="STKc_PknB_like"/>
    <property type="match status" value="1"/>
</dbReference>
<dbReference type="Gene3D" id="1.25.40.10">
    <property type="entry name" value="Tetratricopeptide repeat domain"/>
    <property type="match status" value="1"/>
</dbReference>
<dbReference type="SUPFAM" id="SSF48452">
    <property type="entry name" value="TPR-like"/>
    <property type="match status" value="1"/>
</dbReference>
<dbReference type="EMBL" id="CP001804">
    <property type="protein sequence ID" value="ACY14411.1"/>
    <property type="molecule type" value="Genomic_DNA"/>
</dbReference>
<sequence>MNAVQPGTIVQGRFVVAHFAGRGGMSEVYKAHDQDGSAVAIKVLRSPAAHLIERFNREIESLEQLEHPAIVRYLGSGVTSDDGLPYLVMEWLDGVELDALLRRQRLDLRSCLTLGLRMAEALGLAHASGIVHRDVKPSNIFLCGESVEHAKLLDFGIARWLQGGGLTRTGSRFGTPAYMAPEQVRGERGLDTRADVFSLGCVLFECLAGKPPFTAKDDMAIFGKILFQDVPRLSEELPELPRGVDDLVHEMLARSPDERPCDGTRVAARVRELQESLAPNDLARIFGEQARRDTLTMHEQRLVSVVVAVVALEQTETGGRPGTGSSAGPDAAGAAHRSGAVGDTDVSAEIPADMLPAADSAGTEVAGGAVVEAVGGAVVEAVGESSDGGVSGYAETLISVPMEAAVVDDGTGATRAGGPRPTSREEATDEALRTFGKLSTAVRGQLDAFGARCQLLENGLLVGVLENQDTLTASTAVDQACHAARCALALAAVIPDAPVALATGRIVVGRGRLMGEVIERAVSLVNKPPPIALDEDRAGGAFADCVRVDEVTALLIRDRFRVEGNPLAGLRLTRESAPESTAYEADDALPFVGRRGEIATLVATLEECVEEHVARALLVTGPAGYGKSRLCCEFLRRVADDGDEVSVWIAQGEPLRVGSPLHLFGTALRYALGREGDAAITRSALRAWVARRVAAEDVDRVTRFLGELLHLESAADEDLPLRAAREDAKLMNDQVRRACGDILAAECALRPLVLVLEDLHWGDRATVEVLDSALRSLCEQPLLIVALGRPAVHDLFPKLWDAHDIAEIRLHNLSRRAAETLVRAVLGEDADDQHVSAMVERADGHPYYLEQLVRNGDARESLPKTVAAMVDARLCTLEPDARRVLRAASVFGPTFWSAGVAKLVGDNVDVGRWLDVLAAHDLIAPATDQRFAQAVAFSFRHDLLREGAYAMLTEDDRALGHRLAGAWLESVGEQDARVLAAHFHRGGLPARALPYYVGAAEVALASNDFDDAMEMVERGLECGAEGAYLGALRRVQMEEQIWCGDSVEVVRLGVDALALLPPGSRTWYEVLGEVATAYGKLGDEMHLTELAADLERRDDAGQADTVGRLIAIAKVSMACFATGAAERGQALLQQVEDALHALGGSEPILAGNVHFSRAFRAEFRDASPGAVLREFEQCVACFEAVGDRRRLCLHRRNVGYAKLELGLIEGAVTELRHALASAEELSLHFMANSIKQVLAVALAYGGDFEEGAALEDEALRWFREQDDVVMAALSRSYGIAIRCLAGDIEGAATALQRHMNTLPSHSPLRTQALAQYAWIALRLDQSAAALAHAERAVAMLEDPDEPASAEALVRLVYAEALHAAGEIERACEVIARARERLEERAARIDRDDWRESFLSRIPEHAATVRLARAWLGEAHAVE</sequence>
<keyword evidence="7" id="KW-0723">Serine/threonine-protein kinase</keyword>
<keyword evidence="1" id="KW-0808">Transferase</keyword>
<keyword evidence="8" id="KW-1185">Reference proteome</keyword>
<dbReference type="STRING" id="502025.Hoch_1863"/>
<dbReference type="GO" id="GO:0004674">
    <property type="term" value="F:protein serine/threonine kinase activity"/>
    <property type="evidence" value="ECO:0007669"/>
    <property type="project" value="UniProtKB-KW"/>
</dbReference>
<feature type="domain" description="Protein kinase" evidence="6">
    <location>
        <begin position="14"/>
        <end position="277"/>
    </location>
</feature>
<feature type="region of interest" description="Disordered" evidence="5">
    <location>
        <begin position="316"/>
        <end position="342"/>
    </location>
</feature>
<dbReference type="InterPro" id="IPR011990">
    <property type="entry name" value="TPR-like_helical_dom_sf"/>
</dbReference>
<accession>D0LYU1</accession>
<keyword evidence="3 7" id="KW-0418">Kinase</keyword>
<dbReference type="eggNOG" id="COG0515">
    <property type="taxonomic scope" value="Bacteria"/>
</dbReference>
<dbReference type="Pfam" id="PF13191">
    <property type="entry name" value="AAA_16"/>
    <property type="match status" value="1"/>
</dbReference>
<dbReference type="HOGENOM" id="CLU_006367_0_0_7"/>
<dbReference type="InterPro" id="IPR027417">
    <property type="entry name" value="P-loop_NTPase"/>
</dbReference>
<evidence type="ECO:0000313" key="7">
    <source>
        <dbReference type="EMBL" id="ACY14411.1"/>
    </source>
</evidence>
<dbReference type="InterPro" id="IPR041664">
    <property type="entry name" value="AAA_16"/>
</dbReference>
<dbReference type="SUPFAM" id="SSF52540">
    <property type="entry name" value="P-loop containing nucleoside triphosphate hydrolases"/>
    <property type="match status" value="1"/>
</dbReference>
<dbReference type="InterPro" id="IPR008271">
    <property type="entry name" value="Ser/Thr_kinase_AS"/>
</dbReference>
<feature type="compositionally biased region" description="Low complexity" evidence="5">
    <location>
        <begin position="323"/>
        <end position="335"/>
    </location>
</feature>
<protein>
    <submittedName>
        <fullName evidence="7">Serine/threonine protein kinase</fullName>
    </submittedName>
</protein>
<keyword evidence="4" id="KW-0067">ATP-binding</keyword>